<gene>
    <name evidence="4" type="ORF">OIN60_12895</name>
</gene>
<dbReference type="InterPro" id="IPR021478">
    <property type="entry name" value="DUF3131"/>
</dbReference>
<evidence type="ECO:0000259" key="3">
    <source>
        <dbReference type="Pfam" id="PF11329"/>
    </source>
</evidence>
<proteinExistence type="predicted"/>
<dbReference type="Pfam" id="PF11329">
    <property type="entry name" value="DUF3131"/>
    <property type="match status" value="1"/>
</dbReference>
<accession>A0ABT9FSF0</accession>
<evidence type="ECO:0000256" key="1">
    <source>
        <dbReference type="SAM" id="SignalP"/>
    </source>
</evidence>
<comment type="caution">
    <text evidence="4">The sequence shown here is derived from an EMBL/GenBank/DDBJ whole genome shotgun (WGS) entry which is preliminary data.</text>
</comment>
<dbReference type="InterPro" id="IPR019282">
    <property type="entry name" value="Glycoamylase-like_cons_dom"/>
</dbReference>
<feature type="domain" description="Glycoamylase-like" evidence="2">
    <location>
        <begin position="261"/>
        <end position="432"/>
    </location>
</feature>
<dbReference type="EMBL" id="JAPCKK010000016">
    <property type="protein sequence ID" value="MDP4097668.1"/>
    <property type="molecule type" value="Genomic_DNA"/>
</dbReference>
<name>A0ABT9FSF0_9BACL</name>
<keyword evidence="1" id="KW-0732">Signal</keyword>
<organism evidence="4 5">
    <name type="scientific">Paenibacillus zeirhizosphaerae</name>
    <dbReference type="NCBI Taxonomy" id="2987519"/>
    <lineage>
        <taxon>Bacteria</taxon>
        <taxon>Bacillati</taxon>
        <taxon>Bacillota</taxon>
        <taxon>Bacilli</taxon>
        <taxon>Bacillales</taxon>
        <taxon>Paenibacillaceae</taxon>
        <taxon>Paenibacillus</taxon>
    </lineage>
</organism>
<dbReference type="Gene3D" id="1.50.10.140">
    <property type="match status" value="1"/>
</dbReference>
<feature type="domain" description="DUF3131" evidence="3">
    <location>
        <begin position="43"/>
        <end position="182"/>
    </location>
</feature>
<keyword evidence="5" id="KW-1185">Reference proteome</keyword>
<evidence type="ECO:0000313" key="4">
    <source>
        <dbReference type="EMBL" id="MDP4097668.1"/>
    </source>
</evidence>
<protein>
    <submittedName>
        <fullName evidence="4">DUF3131 domain-containing protein</fullName>
    </submittedName>
</protein>
<dbReference type="RefSeq" id="WP_305755254.1">
    <property type="nucleotide sequence ID" value="NZ_JAPCKK010000016.1"/>
</dbReference>
<reference evidence="4 5" key="1">
    <citation type="submission" date="2022-10" db="EMBL/GenBank/DDBJ databases">
        <title>Paenibacillus description and whole genome data of maize root bacterial community.</title>
        <authorList>
            <person name="Marton D."/>
            <person name="Farkas M."/>
            <person name="Cserhati M."/>
        </authorList>
    </citation>
    <scope>NUCLEOTIDE SEQUENCE [LARGE SCALE GENOMIC DNA]</scope>
    <source>
        <strain evidence="4 5">P96</strain>
    </source>
</reference>
<evidence type="ECO:0000313" key="5">
    <source>
        <dbReference type="Proteomes" id="UP001241848"/>
    </source>
</evidence>
<feature type="signal peptide" evidence="1">
    <location>
        <begin position="1"/>
        <end position="30"/>
    </location>
</feature>
<sequence length="455" mass="50832">MKNGRLVSFMLTVGLLANLIVAPMASASNAGTQNAFHAELKAVANKTYKYFQDHTDPNTGMTYDEVRITEDGVKEAKHTSPTNIGMYMMSTVSAQQLGIISKKEAVKRIQITLNTLNKLEKWNGLFYNWYNTDDGSIKKDWGQFISQVDNGWLSAGLIVVGQAYEELYGQTSKLVENMNYTPLYDPEVGQFRGGYDVAQGKLTDHHYGMFYTEPRVASYIAIGKGDVPKEHWWKMYRTLPQEWDWQAQIPQGQNAQYDEVTVFEGSYEYKGVKFVPSWGGSMFEGLMPGIVLKEKELGTQALGLNNKRHVELQIAYAKEKGYSAWGFSPAATPTGYSEFAATPLGTSGYKDGATVTAHATFLALDYAPEAVRKNIKALKDFNMHGKYGFYDSVNVDTGELAKAYLALDQGMIMVSIANYVKDGVIRNYFHSDPIGQKPEELLEREVFGIVPKVNL</sequence>
<evidence type="ECO:0000259" key="2">
    <source>
        <dbReference type="Pfam" id="PF10091"/>
    </source>
</evidence>
<dbReference type="Pfam" id="PF10091">
    <property type="entry name" value="Glycoamylase"/>
    <property type="match status" value="1"/>
</dbReference>
<dbReference type="Proteomes" id="UP001241848">
    <property type="component" value="Unassembled WGS sequence"/>
</dbReference>
<feature type="chain" id="PRO_5047335570" evidence="1">
    <location>
        <begin position="31"/>
        <end position="455"/>
    </location>
</feature>